<name>A0AAW6T7Y3_9MICO</name>
<keyword evidence="2" id="KW-1185">Reference proteome</keyword>
<accession>A0AAW6T7Y3</accession>
<dbReference type="EMBL" id="JASATX010000001">
    <property type="protein sequence ID" value="MDI2098215.1"/>
    <property type="molecule type" value="Genomic_DNA"/>
</dbReference>
<reference evidence="1 2" key="1">
    <citation type="submission" date="2023-04" db="EMBL/GenBank/DDBJ databases">
        <title>Klugiella caeni sp. nov. isolated from the sludge of biochemical tank.</title>
        <authorList>
            <person name="Geng K."/>
        </authorList>
    </citation>
    <scope>NUCLEOTIDE SEQUENCE [LARGE SCALE GENOMIC DNA]</scope>
    <source>
        <strain evidence="1 2">YN-L-19</strain>
    </source>
</reference>
<evidence type="ECO:0008006" key="3">
    <source>
        <dbReference type="Google" id="ProtNLM"/>
    </source>
</evidence>
<gene>
    <name evidence="1" type="ORF">QF206_04455</name>
</gene>
<dbReference type="RefSeq" id="WP_281487965.1">
    <property type="nucleotide sequence ID" value="NZ_JASATX010000001.1"/>
</dbReference>
<evidence type="ECO:0000313" key="2">
    <source>
        <dbReference type="Proteomes" id="UP001321506"/>
    </source>
</evidence>
<dbReference type="AlphaFoldDB" id="A0AAW6T7Y3"/>
<sequence>MSEKTSQRDSGDGFVRMTDWLNEKLLKAFGPPPLGPYDDTQESDVVQRMGNATCPLCDHPMSEHFIDHSTSNAKLLCPVDHKPVHESMERLNEVGMPKRAKGDEAD</sequence>
<proteinExistence type="predicted"/>
<dbReference type="Proteomes" id="UP001321506">
    <property type="component" value="Unassembled WGS sequence"/>
</dbReference>
<comment type="caution">
    <text evidence="1">The sequence shown here is derived from an EMBL/GenBank/DDBJ whole genome shotgun (WGS) entry which is preliminary data.</text>
</comment>
<protein>
    <recommendedName>
        <fullName evidence="3">HNH endonuclease</fullName>
    </recommendedName>
</protein>
<organism evidence="1 2">
    <name type="scientific">Ruicaihuangia caeni</name>
    <dbReference type="NCBI Taxonomy" id="3042517"/>
    <lineage>
        <taxon>Bacteria</taxon>
        <taxon>Bacillati</taxon>
        <taxon>Actinomycetota</taxon>
        <taxon>Actinomycetes</taxon>
        <taxon>Micrococcales</taxon>
        <taxon>Microbacteriaceae</taxon>
        <taxon>Ruicaihuangia</taxon>
    </lineage>
</organism>
<evidence type="ECO:0000313" key="1">
    <source>
        <dbReference type="EMBL" id="MDI2098215.1"/>
    </source>
</evidence>